<keyword evidence="3" id="KW-1185">Reference proteome</keyword>
<organism evidence="2 3">
    <name type="scientific">Bacteriovorax stolpii</name>
    <name type="common">Bdellovibrio stolpii</name>
    <dbReference type="NCBI Taxonomy" id="960"/>
    <lineage>
        <taxon>Bacteria</taxon>
        <taxon>Pseudomonadati</taxon>
        <taxon>Bdellovibrionota</taxon>
        <taxon>Bacteriovoracia</taxon>
        <taxon>Bacteriovoracales</taxon>
        <taxon>Bacteriovoracaceae</taxon>
        <taxon>Bacteriovorax</taxon>
    </lineage>
</organism>
<dbReference type="CDD" id="cd16352">
    <property type="entry name" value="CheD"/>
    <property type="match status" value="1"/>
</dbReference>
<dbReference type="PANTHER" id="PTHR35147">
    <property type="entry name" value="CHEMORECEPTOR GLUTAMINE DEAMIDASE CHED-RELATED"/>
    <property type="match status" value="1"/>
</dbReference>
<dbReference type="InterPro" id="IPR005659">
    <property type="entry name" value="Chemorcpt_Glu_NH3ase_CheD"/>
</dbReference>
<protein>
    <recommendedName>
        <fullName evidence="1">Probable chemoreceptor glutamine deamidase CheD</fullName>
        <ecNumber evidence="1">3.5.1.44</ecNumber>
    </recommendedName>
</protein>
<evidence type="ECO:0000256" key="1">
    <source>
        <dbReference type="HAMAP-Rule" id="MF_01440"/>
    </source>
</evidence>
<comment type="function">
    <text evidence="1">Probably deamidates glutamine residues to glutamate on methyl-accepting chemotaxis receptors (MCPs), playing an important role in chemotaxis.</text>
</comment>
<dbReference type="GO" id="GO:0006935">
    <property type="term" value="P:chemotaxis"/>
    <property type="evidence" value="ECO:0007669"/>
    <property type="project" value="UniProtKB-UniRule"/>
</dbReference>
<evidence type="ECO:0000313" key="3">
    <source>
        <dbReference type="Proteomes" id="UP000235584"/>
    </source>
</evidence>
<sequence length="159" mass="17306">MNENILCLNIGELIVTGDDVVISTTLGSCVSVCLYSSSKKTVGIIHYALPCFLENSEEGDDLRYGDRAIPILIEEMVKATKEPVTGLKAKIVGGANCFIRDSKGGLDDIGERNIEMAKKILKQFRIEIVGEHTGGDVGRKVLYYGLEGRLQVASLTKLE</sequence>
<dbReference type="EC" id="3.5.1.44" evidence="1"/>
<dbReference type="EMBL" id="CP025704">
    <property type="protein sequence ID" value="AUN97130.1"/>
    <property type="molecule type" value="Genomic_DNA"/>
</dbReference>
<dbReference type="Proteomes" id="UP000235584">
    <property type="component" value="Chromosome"/>
</dbReference>
<dbReference type="Gene3D" id="3.30.1330.200">
    <property type="match status" value="1"/>
</dbReference>
<reference evidence="2 3" key="1">
    <citation type="submission" date="2018-01" db="EMBL/GenBank/DDBJ databases">
        <title>Complete genome sequence of Bacteriovorax stolpii DSM12778.</title>
        <authorList>
            <person name="Tang B."/>
            <person name="Chang J."/>
        </authorList>
    </citation>
    <scope>NUCLEOTIDE SEQUENCE [LARGE SCALE GENOMIC DNA]</scope>
    <source>
        <strain evidence="2 3">DSM 12778</strain>
    </source>
</reference>
<dbReference type="PANTHER" id="PTHR35147:SF1">
    <property type="entry name" value="CHEMORECEPTOR GLUTAMINE DEAMIDASE CHED-RELATED"/>
    <property type="match status" value="1"/>
</dbReference>
<name>A0A2K9NNN3_BACTC</name>
<gene>
    <name evidence="1" type="primary">cheD</name>
    <name evidence="2" type="ORF">C0V70_03200</name>
</gene>
<dbReference type="AlphaFoldDB" id="A0A2K9NNN3"/>
<accession>A0A2K9NNN3</accession>
<dbReference type="RefSeq" id="WP_102242425.1">
    <property type="nucleotide sequence ID" value="NZ_CP025704.1"/>
</dbReference>
<dbReference type="InterPro" id="IPR011324">
    <property type="entry name" value="Cytotoxic_necrot_fac-like_cat"/>
</dbReference>
<dbReference type="KEGG" id="bsto:C0V70_03200"/>
<comment type="similarity">
    <text evidence="1">Belongs to the CheD family.</text>
</comment>
<dbReference type="HAMAP" id="MF_01440">
    <property type="entry name" value="CheD"/>
    <property type="match status" value="1"/>
</dbReference>
<dbReference type="InterPro" id="IPR038592">
    <property type="entry name" value="CheD-like_sf"/>
</dbReference>
<comment type="catalytic activity">
    <reaction evidence="1">
        <text>L-glutaminyl-[protein] + H2O = L-glutamyl-[protein] + NH4(+)</text>
        <dbReference type="Rhea" id="RHEA:16441"/>
        <dbReference type="Rhea" id="RHEA-COMP:10207"/>
        <dbReference type="Rhea" id="RHEA-COMP:10208"/>
        <dbReference type="ChEBI" id="CHEBI:15377"/>
        <dbReference type="ChEBI" id="CHEBI:28938"/>
        <dbReference type="ChEBI" id="CHEBI:29973"/>
        <dbReference type="ChEBI" id="CHEBI:30011"/>
        <dbReference type="EC" id="3.5.1.44"/>
    </reaction>
</comment>
<dbReference type="Pfam" id="PF03975">
    <property type="entry name" value="CheD"/>
    <property type="match status" value="1"/>
</dbReference>
<evidence type="ECO:0000313" key="2">
    <source>
        <dbReference type="EMBL" id="AUN97130.1"/>
    </source>
</evidence>
<proteinExistence type="inferred from homology"/>
<dbReference type="SUPFAM" id="SSF64438">
    <property type="entry name" value="CNF1/YfiH-like putative cysteine hydrolases"/>
    <property type="match status" value="1"/>
</dbReference>
<keyword evidence="1" id="KW-0378">Hydrolase</keyword>
<keyword evidence="1" id="KW-0145">Chemotaxis</keyword>
<dbReference type="GO" id="GO:0050568">
    <property type="term" value="F:protein-glutamine glutaminase activity"/>
    <property type="evidence" value="ECO:0007669"/>
    <property type="project" value="UniProtKB-UniRule"/>
</dbReference>